<protein>
    <submittedName>
        <fullName evidence="2">SDR family oxidoreductase</fullName>
    </submittedName>
</protein>
<dbReference type="Pfam" id="PF13561">
    <property type="entry name" value="adh_short_C2"/>
    <property type="match status" value="1"/>
</dbReference>
<sequence>MDLQLAGRRAIVTGGSRGIGRAIARALLAEGVQVVIAARNAEALKATAAELTEGGVGRTVLPVVADAGDDASVRELVEQTVAALGGIDILVNNAAKPGGAGAGGGGTVALSTADAAADFNVKVLGYLRTAQAVTPYFTAQGWGRIINIGGLAARQVGLASGSIRNVGVAALTKTLADELGQHGVTVNVVHPGLTLTADDGGSVVLSDEQIQAAAARIALGRAVTADEVAALVTFLASPLSVAVTGESIAAGGGTLGPIHY</sequence>
<dbReference type="PANTHER" id="PTHR42879">
    <property type="entry name" value="3-OXOACYL-(ACYL-CARRIER-PROTEIN) REDUCTASE"/>
    <property type="match status" value="1"/>
</dbReference>
<evidence type="ECO:0000256" key="1">
    <source>
        <dbReference type="ARBA" id="ARBA00006484"/>
    </source>
</evidence>
<dbReference type="EMBL" id="JALKFT010000014">
    <property type="protein sequence ID" value="MCK9877117.1"/>
    <property type="molecule type" value="Genomic_DNA"/>
</dbReference>
<dbReference type="InterPro" id="IPR050259">
    <property type="entry name" value="SDR"/>
</dbReference>
<dbReference type="PRINTS" id="PR00080">
    <property type="entry name" value="SDRFAMILY"/>
</dbReference>
<name>A0ABT0K010_9ACTN</name>
<organism evidence="2 3">
    <name type="scientific">Frankia umida</name>
    <dbReference type="NCBI Taxonomy" id="573489"/>
    <lineage>
        <taxon>Bacteria</taxon>
        <taxon>Bacillati</taxon>
        <taxon>Actinomycetota</taxon>
        <taxon>Actinomycetes</taxon>
        <taxon>Frankiales</taxon>
        <taxon>Frankiaceae</taxon>
        <taxon>Frankia</taxon>
    </lineage>
</organism>
<dbReference type="PANTHER" id="PTHR42879:SF6">
    <property type="entry name" value="NADPH-DEPENDENT REDUCTASE BACG"/>
    <property type="match status" value="1"/>
</dbReference>
<keyword evidence="3" id="KW-1185">Reference proteome</keyword>
<gene>
    <name evidence="2" type="ORF">MXD59_15270</name>
</gene>
<dbReference type="Proteomes" id="UP001201873">
    <property type="component" value="Unassembled WGS sequence"/>
</dbReference>
<proteinExistence type="inferred from homology"/>
<comment type="similarity">
    <text evidence="1">Belongs to the short-chain dehydrogenases/reductases (SDR) family.</text>
</comment>
<dbReference type="SUPFAM" id="SSF51735">
    <property type="entry name" value="NAD(P)-binding Rossmann-fold domains"/>
    <property type="match status" value="1"/>
</dbReference>
<dbReference type="Gene3D" id="3.40.50.720">
    <property type="entry name" value="NAD(P)-binding Rossmann-like Domain"/>
    <property type="match status" value="1"/>
</dbReference>
<dbReference type="RefSeq" id="WP_248825405.1">
    <property type="nucleotide sequence ID" value="NZ_JALKFT010000014.1"/>
</dbReference>
<comment type="caution">
    <text evidence="2">The sequence shown here is derived from an EMBL/GenBank/DDBJ whole genome shotgun (WGS) entry which is preliminary data.</text>
</comment>
<evidence type="ECO:0000313" key="3">
    <source>
        <dbReference type="Proteomes" id="UP001201873"/>
    </source>
</evidence>
<accession>A0ABT0K010</accession>
<dbReference type="InterPro" id="IPR002347">
    <property type="entry name" value="SDR_fam"/>
</dbReference>
<dbReference type="InterPro" id="IPR036291">
    <property type="entry name" value="NAD(P)-bd_dom_sf"/>
</dbReference>
<dbReference type="PRINTS" id="PR00081">
    <property type="entry name" value="GDHRDH"/>
</dbReference>
<evidence type="ECO:0000313" key="2">
    <source>
        <dbReference type="EMBL" id="MCK9877117.1"/>
    </source>
</evidence>
<reference evidence="2 3" key="1">
    <citation type="submission" date="2022-04" db="EMBL/GenBank/DDBJ databases">
        <title>Genome diversity in the genus Frankia.</title>
        <authorList>
            <person name="Carlos-Shanley C."/>
            <person name="Hahn D."/>
        </authorList>
    </citation>
    <scope>NUCLEOTIDE SEQUENCE [LARGE SCALE GENOMIC DNA]</scope>
    <source>
        <strain evidence="2 3">Ag45/Mut15</strain>
    </source>
</reference>